<sequence>MVSASEIVGAESTARNSSAARCIELRLLGNTFHPVYTHQLFENEAIRGYIPPSNEEDIRNENEEDTALREMKVQIDLSPSCELCHVSFETKRPKKRRLLRSCLTQRDAKRANAVSSSENFDDSNEEKNNDGDESSETVTSEKSAPEGSDSSVYVDEDDEDAVKSTEEEGNTRRRRMPLSEVESRLSRALPTIASKTGSDIEQKYLTTIPGTYLEKYVWRGDRFCLTLANGSDAATFHNEVQRMARFFIETADDVDVAEQSVGGTWNILYLFQMHGEKQYSFAGYFTLYHFNSPFRKPTPGTVVRICQALILPPYQRSGHGFTMMNAVYKWAFDGYNERLKGEEAEIPKSIVEINVEDPAPAFVALRNRVDYHRFLEAKAKNENWFGSAVDSLQHTDISVPDFFAPLKDSILNDASAKAKITPKQVQVVYELLRLHQLQTHSDTAGASNPEALEKRYRLLVKKRLQREYKEDLGACNSKEEMKSFLKELYDQTRKQYEAITRSQSL</sequence>
<evidence type="ECO:0000313" key="3">
    <source>
        <dbReference type="Proteomes" id="UP000198406"/>
    </source>
</evidence>
<dbReference type="PANTHER" id="PTHR12046">
    <property type="entry name" value="HISTONE ACETYLTRANSFERASE TYPE B CATALYTIC SUBUNIT"/>
    <property type="match status" value="1"/>
</dbReference>
<dbReference type="EMBL" id="BDSP01000117">
    <property type="protein sequence ID" value="GAX17473.1"/>
    <property type="molecule type" value="Genomic_DNA"/>
</dbReference>
<dbReference type="GO" id="GO:0004402">
    <property type="term" value="F:histone acetyltransferase activity"/>
    <property type="evidence" value="ECO:0007669"/>
    <property type="project" value="InterPro"/>
</dbReference>
<dbReference type="InParanoid" id="A0A1Z5JTW1"/>
<dbReference type="InterPro" id="IPR016181">
    <property type="entry name" value="Acyl_CoA_acyltransferase"/>
</dbReference>
<keyword evidence="2" id="KW-0012">Acyltransferase</keyword>
<reference evidence="2 3" key="1">
    <citation type="journal article" date="2015" name="Plant Cell">
        <title>Oil accumulation by the oleaginous diatom Fistulifera solaris as revealed by the genome and transcriptome.</title>
        <authorList>
            <person name="Tanaka T."/>
            <person name="Maeda Y."/>
            <person name="Veluchamy A."/>
            <person name="Tanaka M."/>
            <person name="Abida H."/>
            <person name="Marechal E."/>
            <person name="Bowler C."/>
            <person name="Muto M."/>
            <person name="Sunaga Y."/>
            <person name="Tanaka M."/>
            <person name="Yoshino T."/>
            <person name="Taniguchi T."/>
            <person name="Fukuda Y."/>
            <person name="Nemoto M."/>
            <person name="Matsumoto M."/>
            <person name="Wong P.S."/>
            <person name="Aburatani S."/>
            <person name="Fujibuchi W."/>
        </authorList>
    </citation>
    <scope>NUCLEOTIDE SEQUENCE [LARGE SCALE GENOMIC DNA]</scope>
    <source>
        <strain evidence="2 3">JPCC DA0580</strain>
    </source>
</reference>
<feature type="region of interest" description="Disordered" evidence="1">
    <location>
        <begin position="108"/>
        <end position="182"/>
    </location>
</feature>
<dbReference type="GO" id="GO:0031509">
    <property type="term" value="P:subtelomeric heterochromatin formation"/>
    <property type="evidence" value="ECO:0007669"/>
    <property type="project" value="InterPro"/>
</dbReference>
<dbReference type="Gene3D" id="3.40.630.30">
    <property type="match status" value="1"/>
</dbReference>
<accession>A0A1Z5JTW1</accession>
<dbReference type="SUPFAM" id="SSF55729">
    <property type="entry name" value="Acyl-CoA N-acyltransferases (Nat)"/>
    <property type="match status" value="1"/>
</dbReference>
<organism evidence="2 3">
    <name type="scientific">Fistulifera solaris</name>
    <name type="common">Oleaginous diatom</name>
    <dbReference type="NCBI Taxonomy" id="1519565"/>
    <lineage>
        <taxon>Eukaryota</taxon>
        <taxon>Sar</taxon>
        <taxon>Stramenopiles</taxon>
        <taxon>Ochrophyta</taxon>
        <taxon>Bacillariophyta</taxon>
        <taxon>Bacillariophyceae</taxon>
        <taxon>Bacillariophycidae</taxon>
        <taxon>Naviculales</taxon>
        <taxon>Naviculaceae</taxon>
        <taxon>Fistulifera</taxon>
    </lineage>
</organism>
<dbReference type="Proteomes" id="UP000198406">
    <property type="component" value="Unassembled WGS sequence"/>
</dbReference>
<feature type="compositionally biased region" description="Basic and acidic residues" evidence="1">
    <location>
        <begin position="161"/>
        <end position="171"/>
    </location>
</feature>
<dbReference type="AlphaFoldDB" id="A0A1Z5JTW1"/>
<comment type="caution">
    <text evidence="2">The sequence shown here is derived from an EMBL/GenBank/DDBJ whole genome shotgun (WGS) entry which is preliminary data.</text>
</comment>
<keyword evidence="2" id="KW-0808">Transferase</keyword>
<dbReference type="GO" id="GO:0000781">
    <property type="term" value="C:chromosome, telomeric region"/>
    <property type="evidence" value="ECO:0007669"/>
    <property type="project" value="GOC"/>
</dbReference>
<evidence type="ECO:0000256" key="1">
    <source>
        <dbReference type="SAM" id="MobiDB-lite"/>
    </source>
</evidence>
<evidence type="ECO:0000313" key="2">
    <source>
        <dbReference type="EMBL" id="GAX17473.1"/>
    </source>
</evidence>
<dbReference type="InterPro" id="IPR017380">
    <property type="entry name" value="Hist_AcTrfase_B-typ_cat-su"/>
</dbReference>
<dbReference type="EC" id="2.3.1.48" evidence="2"/>
<dbReference type="OrthoDB" id="10253098at2759"/>
<protein>
    <submittedName>
        <fullName evidence="2">Histone acetyltransferase 1</fullName>
        <ecNumber evidence="2">2.3.1.48</ecNumber>
    </submittedName>
</protein>
<gene>
    <name evidence="2" type="ORF">FisN_5Hh124</name>
</gene>
<proteinExistence type="predicted"/>
<keyword evidence="3" id="KW-1185">Reference proteome</keyword>
<name>A0A1Z5JTW1_FISSO</name>
<dbReference type="GO" id="GO:0005634">
    <property type="term" value="C:nucleus"/>
    <property type="evidence" value="ECO:0007669"/>
    <property type="project" value="InterPro"/>
</dbReference>